<keyword evidence="1" id="KW-1133">Transmembrane helix</keyword>
<reference evidence="3 4" key="1">
    <citation type="submission" date="2018-04" db="EMBL/GenBank/DDBJ databases">
        <title>Genomic Encyclopedia of Archaeal and Bacterial Type Strains, Phase II (KMG-II): from individual species to whole genera.</title>
        <authorList>
            <person name="Goeker M."/>
        </authorList>
    </citation>
    <scope>NUCLEOTIDE SEQUENCE [LARGE SCALE GENOMIC DNA]</scope>
    <source>
        <strain evidence="3 4">DSM 26809</strain>
    </source>
</reference>
<organism evidence="3 4">
    <name type="scientific">Mucilaginibacter yixingensis</name>
    <dbReference type="NCBI Taxonomy" id="1295612"/>
    <lineage>
        <taxon>Bacteria</taxon>
        <taxon>Pseudomonadati</taxon>
        <taxon>Bacteroidota</taxon>
        <taxon>Sphingobacteriia</taxon>
        <taxon>Sphingobacteriales</taxon>
        <taxon>Sphingobacteriaceae</taxon>
        <taxon>Mucilaginibacter</taxon>
    </lineage>
</organism>
<dbReference type="Pfam" id="PF14093">
    <property type="entry name" value="DUF4271"/>
    <property type="match status" value="1"/>
</dbReference>
<comment type="caution">
    <text evidence="3">The sequence shown here is derived from an EMBL/GenBank/DDBJ whole genome shotgun (WGS) entry which is preliminary data.</text>
</comment>
<feature type="transmembrane region" description="Helical" evidence="1">
    <location>
        <begin position="210"/>
        <end position="232"/>
    </location>
</feature>
<feature type="transmembrane region" description="Helical" evidence="1">
    <location>
        <begin position="276"/>
        <end position="294"/>
    </location>
</feature>
<dbReference type="InterPro" id="IPR025367">
    <property type="entry name" value="DUF4271"/>
</dbReference>
<dbReference type="Proteomes" id="UP000244168">
    <property type="component" value="Unassembled WGS sequence"/>
</dbReference>
<dbReference type="EMBL" id="QAOQ01000006">
    <property type="protein sequence ID" value="PTQ95069.1"/>
    <property type="molecule type" value="Genomic_DNA"/>
</dbReference>
<dbReference type="RefSeq" id="WP_107829956.1">
    <property type="nucleotide sequence ID" value="NZ_CP160205.1"/>
</dbReference>
<keyword evidence="1" id="KW-0812">Transmembrane</keyword>
<accession>A0A2T5J7I6</accession>
<name>A0A2T5J7I6_9SPHI</name>
<feature type="transmembrane region" description="Helical" evidence="1">
    <location>
        <begin position="176"/>
        <end position="198"/>
    </location>
</feature>
<keyword evidence="2" id="KW-0732">Signal</keyword>
<keyword evidence="1" id="KW-0472">Membrane</keyword>
<gene>
    <name evidence="3" type="ORF">C8P68_106284</name>
</gene>
<keyword evidence="4" id="KW-1185">Reference proteome</keyword>
<evidence type="ECO:0000313" key="3">
    <source>
        <dbReference type="EMBL" id="PTQ95069.1"/>
    </source>
</evidence>
<feature type="transmembrane region" description="Helical" evidence="1">
    <location>
        <begin position="244"/>
        <end position="269"/>
    </location>
</feature>
<sequence length="332" mass="37423">MLRRILLLCVLTLGLCAPVFAQQEDTSTAAVTPELQPQPRLRDTSAAGMMMDSIAEAMKVRQRFVADSVSTQFIRHPDSTLVNQFSQYIFAHVLYQDKGRGFLDISPKTGGGLVREGTARHQRAPWSIAVVIGLAIYMCLLNLLMGKDVETVLNSFYDRRAAQSGKEESLLNSQTFVAMFVLFGLASGLFIYQVSAAYDKYYSVSGFQLFLMLSIGIVALFALKLLVLRFIGFVFNVNRVVSDYIAILYLTYFNIALVFLPITLCFCLLPDSMSKYIINIALVLIVLIFIWQYLRSSVNIISNFRFHKFYLFIYLCALEICPVLILVKALNI</sequence>
<proteinExistence type="predicted"/>
<dbReference type="OrthoDB" id="1494583at2"/>
<feature type="transmembrane region" description="Helical" evidence="1">
    <location>
        <begin position="309"/>
        <end position="327"/>
    </location>
</feature>
<protein>
    <submittedName>
        <fullName evidence="3">Uncharacterized protein DUF4271</fullName>
    </submittedName>
</protein>
<evidence type="ECO:0000256" key="1">
    <source>
        <dbReference type="SAM" id="Phobius"/>
    </source>
</evidence>
<feature type="signal peptide" evidence="2">
    <location>
        <begin position="1"/>
        <end position="21"/>
    </location>
</feature>
<evidence type="ECO:0000313" key="4">
    <source>
        <dbReference type="Proteomes" id="UP000244168"/>
    </source>
</evidence>
<feature type="chain" id="PRO_5015592185" evidence="2">
    <location>
        <begin position="22"/>
        <end position="332"/>
    </location>
</feature>
<dbReference type="AlphaFoldDB" id="A0A2T5J7I6"/>
<evidence type="ECO:0000256" key="2">
    <source>
        <dbReference type="SAM" id="SignalP"/>
    </source>
</evidence>